<dbReference type="eggNOG" id="KOG0014">
    <property type="taxonomic scope" value="Eukaryota"/>
</dbReference>
<dbReference type="Gramene" id="ESQ56439">
    <property type="protein sequence ID" value="ESQ56439"/>
    <property type="gene ID" value="EUTSA_v10027361mg"/>
</dbReference>
<accession>V4MII8</accession>
<reference evidence="1 2" key="1">
    <citation type="journal article" date="2013" name="Front. Plant Sci.">
        <title>The Reference Genome of the Halophytic Plant Eutrema salsugineum.</title>
        <authorList>
            <person name="Yang R."/>
            <person name="Jarvis D.E."/>
            <person name="Chen H."/>
            <person name="Beilstein M.A."/>
            <person name="Grimwood J."/>
            <person name="Jenkins J."/>
            <person name="Shu S."/>
            <person name="Prochnik S."/>
            <person name="Xin M."/>
            <person name="Ma C."/>
            <person name="Schmutz J."/>
            <person name="Wing R.A."/>
            <person name="Mitchell-Olds T."/>
            <person name="Schumaker K.S."/>
            <person name="Wang X."/>
        </authorList>
    </citation>
    <scope>NUCLEOTIDE SEQUENCE [LARGE SCALE GENOMIC DNA]</scope>
</reference>
<sequence length="121" mass="13935">MVRPILCSGLNNDLSKPLVEGHHQQHWTEPLRIISNTEQYQCPDMYSLNHHQSKFSLFLYNHDNGTFTQLANSVLRFQQSATRFGGDGARLRRSCNNIDLPMVVPTQNIFDQFAAWTSTIR</sequence>
<evidence type="ECO:0000313" key="2">
    <source>
        <dbReference type="Proteomes" id="UP000030689"/>
    </source>
</evidence>
<protein>
    <submittedName>
        <fullName evidence="1">Uncharacterized protein</fullName>
    </submittedName>
</protein>
<organism evidence="1 2">
    <name type="scientific">Eutrema salsugineum</name>
    <name type="common">Saltwater cress</name>
    <name type="synonym">Sisymbrium salsugineum</name>
    <dbReference type="NCBI Taxonomy" id="72664"/>
    <lineage>
        <taxon>Eukaryota</taxon>
        <taxon>Viridiplantae</taxon>
        <taxon>Streptophyta</taxon>
        <taxon>Embryophyta</taxon>
        <taxon>Tracheophyta</taxon>
        <taxon>Spermatophyta</taxon>
        <taxon>Magnoliopsida</taxon>
        <taxon>eudicotyledons</taxon>
        <taxon>Gunneridae</taxon>
        <taxon>Pentapetalae</taxon>
        <taxon>rosids</taxon>
        <taxon>malvids</taxon>
        <taxon>Brassicales</taxon>
        <taxon>Brassicaceae</taxon>
        <taxon>Eutremeae</taxon>
        <taxon>Eutrema</taxon>
    </lineage>
</organism>
<keyword evidence="2" id="KW-1185">Reference proteome</keyword>
<dbReference type="EMBL" id="KI517384">
    <property type="protein sequence ID" value="ESQ56439.1"/>
    <property type="molecule type" value="Genomic_DNA"/>
</dbReference>
<evidence type="ECO:0000313" key="1">
    <source>
        <dbReference type="EMBL" id="ESQ56439.1"/>
    </source>
</evidence>
<name>V4MII8_EUTSA</name>
<proteinExistence type="predicted"/>
<dbReference type="Proteomes" id="UP000030689">
    <property type="component" value="Unassembled WGS sequence"/>
</dbReference>
<dbReference type="KEGG" id="eus:EUTSA_v10027361mg"/>
<dbReference type="AlphaFoldDB" id="V4MII8"/>
<gene>
    <name evidence="1" type="ORF">EUTSA_v10027361mg</name>
</gene>